<evidence type="ECO:0000256" key="1">
    <source>
        <dbReference type="ARBA" id="ARBA00008614"/>
    </source>
</evidence>
<evidence type="ECO:0000313" key="6">
    <source>
        <dbReference type="Proteomes" id="UP001177003"/>
    </source>
</evidence>
<gene>
    <name evidence="5" type="ORF">LSALG_LOCUS8291</name>
</gene>
<dbReference type="PANTHER" id="PTHR33077">
    <property type="entry name" value="PROTEIN TIFY 4A-RELATED-RELATED"/>
    <property type="match status" value="1"/>
</dbReference>
<keyword evidence="2" id="KW-0539">Nucleus</keyword>
<dbReference type="SMART" id="SM00979">
    <property type="entry name" value="TIFY"/>
    <property type="match status" value="1"/>
</dbReference>
<feature type="domain" description="Tify" evidence="4">
    <location>
        <begin position="254"/>
        <end position="289"/>
    </location>
</feature>
<feature type="region of interest" description="Disordered" evidence="3">
    <location>
        <begin position="207"/>
        <end position="252"/>
    </location>
</feature>
<sequence length="359" mass="37844">MAAVLLSNTMAQNHNSNVNNDVKPTIFHDFLGRDCPPVPNCAAAGDAPAAGSPSASASRAGGPISTTSDLGSDRQVGSHLEGVPFYGQKSDFSGSDIGNRYAGNKRSNSDSVFLSSSKDSSHLMKMLRNVGQEQQPMRPIVQQTTVANGKPDSNPSNSKWERAIPVNVGPVLQYPSRTGQPVPYPYQQTLSNRFKDPTMGTSVISQSAADEGSRTGIKGSGILNSVSGVGEPKHKSGISVPEPGSSTPLRRLGSTSVSRQMTIFYGGQAHVFDDVHPNKADAIMAMAGSSGGSWSTNYSQNPSIKPFIGIGDNNTLSRERLNSTHGTGLSDRIPSIHGGHSGVLMTDARRPSRATEEKP</sequence>
<dbReference type="PANTHER" id="PTHR33077:SF156">
    <property type="entry name" value="TIFY DOMAIN-CONTAINING PROTEIN"/>
    <property type="match status" value="1"/>
</dbReference>
<reference evidence="5" key="1">
    <citation type="submission" date="2023-04" db="EMBL/GenBank/DDBJ databases">
        <authorList>
            <person name="Vijverberg K."/>
            <person name="Xiong W."/>
            <person name="Schranz E."/>
        </authorList>
    </citation>
    <scope>NUCLEOTIDE SEQUENCE</scope>
</reference>
<dbReference type="GO" id="GO:2000022">
    <property type="term" value="P:regulation of jasmonic acid mediated signaling pathway"/>
    <property type="evidence" value="ECO:0007669"/>
    <property type="project" value="UniProtKB-UniRule"/>
</dbReference>
<evidence type="ECO:0000256" key="3">
    <source>
        <dbReference type="SAM" id="MobiDB-lite"/>
    </source>
</evidence>
<protein>
    <recommendedName>
        <fullName evidence="2">Protein TIFY</fullName>
    </recommendedName>
    <alternativeName>
        <fullName evidence="2">Jasmonate ZIM domain-containing protein</fullName>
    </alternativeName>
</protein>
<comment type="domain">
    <text evidence="2">The jas domain is required for interaction with COI1.</text>
</comment>
<comment type="similarity">
    <text evidence="1 2">Belongs to the TIFY/JAZ family.</text>
</comment>
<dbReference type="GO" id="GO:0031347">
    <property type="term" value="P:regulation of defense response"/>
    <property type="evidence" value="ECO:0007669"/>
    <property type="project" value="UniProtKB-UniRule"/>
</dbReference>
<keyword evidence="2" id="KW-1184">Jasmonic acid signaling pathway</keyword>
<feature type="region of interest" description="Disordered" evidence="3">
    <location>
        <begin position="322"/>
        <end position="359"/>
    </location>
</feature>
<comment type="function">
    <text evidence="2">Repressor of jasmonate responses.</text>
</comment>
<organism evidence="5 6">
    <name type="scientific">Lactuca saligna</name>
    <name type="common">Willowleaf lettuce</name>
    <dbReference type="NCBI Taxonomy" id="75948"/>
    <lineage>
        <taxon>Eukaryota</taxon>
        <taxon>Viridiplantae</taxon>
        <taxon>Streptophyta</taxon>
        <taxon>Embryophyta</taxon>
        <taxon>Tracheophyta</taxon>
        <taxon>Spermatophyta</taxon>
        <taxon>Magnoliopsida</taxon>
        <taxon>eudicotyledons</taxon>
        <taxon>Gunneridae</taxon>
        <taxon>Pentapetalae</taxon>
        <taxon>asterids</taxon>
        <taxon>campanulids</taxon>
        <taxon>Asterales</taxon>
        <taxon>Asteraceae</taxon>
        <taxon>Cichorioideae</taxon>
        <taxon>Cichorieae</taxon>
        <taxon>Lactucinae</taxon>
        <taxon>Lactuca</taxon>
    </lineage>
</organism>
<dbReference type="GO" id="GO:0005634">
    <property type="term" value="C:nucleus"/>
    <property type="evidence" value="ECO:0007669"/>
    <property type="project" value="UniProtKB-SubCell"/>
</dbReference>
<dbReference type="Proteomes" id="UP001177003">
    <property type="component" value="Chromosome 1"/>
</dbReference>
<evidence type="ECO:0000313" key="5">
    <source>
        <dbReference type="EMBL" id="CAI9267833.1"/>
    </source>
</evidence>
<proteinExistence type="inferred from homology"/>
<dbReference type="InterPro" id="IPR040390">
    <property type="entry name" value="TIFY/JAZ"/>
</dbReference>
<evidence type="ECO:0000256" key="2">
    <source>
        <dbReference type="RuleBase" id="RU369065"/>
    </source>
</evidence>
<dbReference type="EMBL" id="OX465077">
    <property type="protein sequence ID" value="CAI9267833.1"/>
    <property type="molecule type" value="Genomic_DNA"/>
</dbReference>
<feature type="compositionally biased region" description="Low complexity" evidence="3">
    <location>
        <begin position="44"/>
        <end position="63"/>
    </location>
</feature>
<comment type="subcellular location">
    <subcellularLocation>
        <location evidence="2">Nucleus</location>
    </subcellularLocation>
</comment>
<dbReference type="Pfam" id="PF06200">
    <property type="entry name" value="tify"/>
    <property type="match status" value="1"/>
</dbReference>
<dbReference type="PROSITE" id="PS51320">
    <property type="entry name" value="TIFY"/>
    <property type="match status" value="1"/>
</dbReference>
<accession>A0AA35VFB9</accession>
<feature type="compositionally biased region" description="Basic and acidic residues" evidence="3">
    <location>
        <begin position="347"/>
        <end position="359"/>
    </location>
</feature>
<evidence type="ECO:0000259" key="4">
    <source>
        <dbReference type="PROSITE" id="PS51320"/>
    </source>
</evidence>
<dbReference type="InterPro" id="IPR010399">
    <property type="entry name" value="Tify_dom"/>
</dbReference>
<dbReference type="AlphaFoldDB" id="A0AA35VFB9"/>
<dbReference type="GO" id="GO:0009611">
    <property type="term" value="P:response to wounding"/>
    <property type="evidence" value="ECO:0007669"/>
    <property type="project" value="UniProtKB-UniRule"/>
</dbReference>
<name>A0AA35VFB9_LACSI</name>
<feature type="region of interest" description="Disordered" evidence="3">
    <location>
        <begin position="44"/>
        <end position="117"/>
    </location>
</feature>
<keyword evidence="6" id="KW-1185">Reference proteome</keyword>